<dbReference type="Gene3D" id="1.10.1760.20">
    <property type="match status" value="1"/>
</dbReference>
<organism evidence="2">
    <name type="scientific">Eiseniibacteriota bacterium</name>
    <dbReference type="NCBI Taxonomy" id="2212470"/>
    <lineage>
        <taxon>Bacteria</taxon>
        <taxon>Candidatus Eiseniibacteriota</taxon>
    </lineage>
</organism>
<keyword evidence="1" id="KW-1133">Transmembrane helix</keyword>
<sequence>MVAAGLTGVYAETIPNFEVLTLVVFGSGVLLGARDGALVGAVTMLVFSMLNPYGAVHPLVTAAQVAGMVPAGLAGAALGATGLPSAGVPLRAAVLGATGTALTVLFDLLTNLATGLLFGQVRVTLLGGIPFALWHAGTNAALFATAGVPLVSVFAHYRSRLS</sequence>
<proteinExistence type="predicted"/>
<accession>A0A832I3N0</accession>
<protein>
    <recommendedName>
        <fullName evidence="3">ECF transporter S component</fullName>
    </recommendedName>
</protein>
<gene>
    <name evidence="2" type="ORF">ENR23_06225</name>
</gene>
<name>A0A832I3N0_UNCEI</name>
<keyword evidence="1" id="KW-0812">Transmembrane</keyword>
<evidence type="ECO:0000256" key="1">
    <source>
        <dbReference type="SAM" id="Phobius"/>
    </source>
</evidence>
<comment type="caution">
    <text evidence="2">The sequence shown here is derived from an EMBL/GenBank/DDBJ whole genome shotgun (WGS) entry which is preliminary data.</text>
</comment>
<feature type="transmembrane region" description="Helical" evidence="1">
    <location>
        <begin position="140"/>
        <end position="157"/>
    </location>
</feature>
<evidence type="ECO:0008006" key="3">
    <source>
        <dbReference type="Google" id="ProtNLM"/>
    </source>
</evidence>
<keyword evidence="1" id="KW-0472">Membrane</keyword>
<evidence type="ECO:0000313" key="2">
    <source>
        <dbReference type="EMBL" id="HGZ43009.1"/>
    </source>
</evidence>
<dbReference type="EMBL" id="DSQF01000012">
    <property type="protein sequence ID" value="HGZ43009.1"/>
    <property type="molecule type" value="Genomic_DNA"/>
</dbReference>
<reference evidence="2" key="1">
    <citation type="journal article" date="2020" name="mSystems">
        <title>Genome- and Community-Level Interaction Insights into Carbon Utilization and Element Cycling Functions of Hydrothermarchaeota in Hydrothermal Sediment.</title>
        <authorList>
            <person name="Zhou Z."/>
            <person name="Liu Y."/>
            <person name="Xu W."/>
            <person name="Pan J."/>
            <person name="Luo Z.H."/>
            <person name="Li M."/>
        </authorList>
    </citation>
    <scope>NUCLEOTIDE SEQUENCE [LARGE SCALE GENOMIC DNA]</scope>
    <source>
        <strain evidence="2">SpSt-381</strain>
    </source>
</reference>
<feature type="transmembrane region" description="Helical" evidence="1">
    <location>
        <begin position="59"/>
        <end position="78"/>
    </location>
</feature>
<feature type="transmembrane region" description="Helical" evidence="1">
    <location>
        <begin position="20"/>
        <end position="47"/>
    </location>
</feature>
<dbReference type="AlphaFoldDB" id="A0A832I3N0"/>
<feature type="transmembrane region" description="Helical" evidence="1">
    <location>
        <begin position="90"/>
        <end position="109"/>
    </location>
</feature>